<evidence type="ECO:0000256" key="2">
    <source>
        <dbReference type="HAMAP-Rule" id="MF_00489"/>
    </source>
</evidence>
<name>A0A091C5B7_9ENTE</name>
<gene>
    <name evidence="3" type="ORF">TMU3MR103_0194</name>
</gene>
<dbReference type="NCBIfam" id="NF001095">
    <property type="entry name" value="PRK00124.1"/>
    <property type="match status" value="1"/>
</dbReference>
<dbReference type="EMBL" id="JPVT01000017">
    <property type="protein sequence ID" value="KFN93021.1"/>
    <property type="molecule type" value="Genomic_DNA"/>
</dbReference>
<dbReference type="Pfam" id="PF02639">
    <property type="entry name" value="DUF188"/>
    <property type="match status" value="1"/>
</dbReference>
<proteinExistence type="inferred from homology"/>
<organism evidence="3 4">
    <name type="scientific">Tetragenococcus muriaticus 3MR10-3</name>
    <dbReference type="NCBI Taxonomy" id="1302648"/>
    <lineage>
        <taxon>Bacteria</taxon>
        <taxon>Bacillati</taxon>
        <taxon>Bacillota</taxon>
        <taxon>Bacilli</taxon>
        <taxon>Lactobacillales</taxon>
        <taxon>Enterococcaceae</taxon>
        <taxon>Tetragenococcus</taxon>
    </lineage>
</organism>
<dbReference type="PANTHER" id="PTHR35146">
    <property type="entry name" value="UPF0178 PROTEIN YAII"/>
    <property type="match status" value="1"/>
</dbReference>
<accession>A0A091C5B7</accession>
<dbReference type="Proteomes" id="UP000029381">
    <property type="component" value="Unassembled WGS sequence"/>
</dbReference>
<evidence type="ECO:0000256" key="1">
    <source>
        <dbReference type="ARBA" id="ARBA00008522"/>
    </source>
</evidence>
<comment type="caution">
    <text evidence="3">The sequence shown here is derived from an EMBL/GenBank/DDBJ whole genome shotgun (WGS) entry which is preliminary data.</text>
</comment>
<evidence type="ECO:0000313" key="4">
    <source>
        <dbReference type="Proteomes" id="UP000029381"/>
    </source>
</evidence>
<dbReference type="PANTHER" id="PTHR35146:SF1">
    <property type="entry name" value="UPF0178 PROTEIN YAII"/>
    <property type="match status" value="1"/>
</dbReference>
<dbReference type="AlphaFoldDB" id="A0A091C5B7"/>
<dbReference type="InterPro" id="IPR003791">
    <property type="entry name" value="UPF0178"/>
</dbReference>
<comment type="similarity">
    <text evidence="1 2">Belongs to the UPF0178 family.</text>
</comment>
<dbReference type="PATRIC" id="fig|1302648.3.peg.181"/>
<protein>
    <recommendedName>
        <fullName evidence="2">UPF0178 protein TMU3MR103_0194</fullName>
    </recommendedName>
</protein>
<reference evidence="3 4" key="1">
    <citation type="submission" date="2014-08" db="EMBL/GenBank/DDBJ databases">
        <title>Genome sequence of Tetragenococcus muriaticus.</title>
        <authorList>
            <person name="Chuea-nongthon C."/>
            <person name="Rodtong S."/>
            <person name="Yongsawatdigul J."/>
            <person name="Steele J.L."/>
            <person name="Liu X.-y."/>
            <person name="Speers J."/>
            <person name="Glasner J.D."/>
            <person name="Neeno-Eckwall E.C."/>
        </authorList>
    </citation>
    <scope>NUCLEOTIDE SEQUENCE [LARGE SCALE GENOMIC DNA]</scope>
    <source>
        <strain evidence="3 4">3MR10-3</strain>
    </source>
</reference>
<dbReference type="HAMAP" id="MF_00489">
    <property type="entry name" value="UPF0178"/>
    <property type="match status" value="1"/>
</dbReference>
<evidence type="ECO:0000313" key="3">
    <source>
        <dbReference type="EMBL" id="KFN93021.1"/>
    </source>
</evidence>
<keyword evidence="4" id="KW-1185">Reference proteome</keyword>
<sequence length="152" mass="17527">MKMRLIIDGDGSPVKEEVMQLGEKFQLPVLIVTSIDHFTDKKTPAFVQFVYVDKGMDRADYEIVQLLDSEDILITQDYGLASLALPKGARVFHHSGKEYRKDTIDILLNQRYMSAQMRKAGKKTKGPKAFTKKDRREFYTVLNDILVKELRE</sequence>